<evidence type="ECO:0000259" key="1">
    <source>
        <dbReference type="Pfam" id="PF07969"/>
    </source>
</evidence>
<dbReference type="GO" id="GO:0005829">
    <property type="term" value="C:cytosol"/>
    <property type="evidence" value="ECO:0007669"/>
    <property type="project" value="TreeGrafter"/>
</dbReference>
<sequence length="603" mass="65272">MASQGRPCMIAGAAVLRAARAALSSGQPTARGNAMTLDLLIRGGTVVDGSGGPRFCADIGISDGRITAIGRIKAPARRALDADGLIVAPGFIDGHTHMDAQVAWDPLGSCSCWHGVTSVVMGNCGFALAPCRPQEREWFARCLTAVEDIPTEAIMAGVDWRWESFPQYLDTVDALPKAINYGAYIGHSAIRMYVMGRRAMTEPATDDDIARMRALVREALQAGAMGFSTSRSPTHTAPGDVPVASRVADWSEVERIASVLAEADAGIFQIAPDTTSGARQRAFLERLRGLALALGRPVMFGTIATRQGEAPNPWQYQTQWLDDVAAQGARVWGQTTTRSINAIFSPKSYLPFDVLPAWQAVRALPIAEQVRCFADPQTRRALVEAEAQMKPRDNVFQGGGAATTDPRKPDYDNLFALQGVDWDEPSVGELARRRNAHPLEAMLDLMAANEDQVFVQPLVNERPDEVLGLLKHPRTLATFSDSGAHVAQEMGSSLQTHMLNYWVRQRGAFTLEEAVRKMTFDIASAWDLRDRGLLRPGMAADIVVFDDKSVRPLLPVVERDLPGGARRLVQKAQGIAAVVVGGAVTQEHGADTGARPGRLLRRA</sequence>
<reference evidence="2 3" key="1">
    <citation type="submission" date="2019-06" db="EMBL/GenBank/DDBJ databases">
        <title>New taxonomy in bacterial strain CC-CFT640, isolated from vineyard.</title>
        <authorList>
            <person name="Lin S.-Y."/>
            <person name="Tsai C.-F."/>
            <person name="Young C.-C."/>
        </authorList>
    </citation>
    <scope>NUCLEOTIDE SEQUENCE [LARGE SCALE GENOMIC DNA]</scope>
    <source>
        <strain evidence="2 3">CC-CFT640</strain>
    </source>
</reference>
<gene>
    <name evidence="2" type="ORF">FHP25_30025</name>
</gene>
<keyword evidence="2" id="KW-0378">Hydrolase</keyword>
<dbReference type="Proteomes" id="UP000321638">
    <property type="component" value="Unassembled WGS sequence"/>
</dbReference>
<dbReference type="Pfam" id="PF07969">
    <property type="entry name" value="Amidohydro_3"/>
    <property type="match status" value="1"/>
</dbReference>
<proteinExistence type="predicted"/>
<accession>A0A5C8PE95</accession>
<dbReference type="InterPro" id="IPR023100">
    <property type="entry name" value="D-aminoacylase_insert_dom_sf"/>
</dbReference>
<dbReference type="EMBL" id="VDUZ01000043">
    <property type="protein sequence ID" value="TXL71469.1"/>
    <property type="molecule type" value="Genomic_DNA"/>
</dbReference>
<evidence type="ECO:0000313" key="3">
    <source>
        <dbReference type="Proteomes" id="UP000321638"/>
    </source>
</evidence>
<comment type="caution">
    <text evidence="2">The sequence shown here is derived from an EMBL/GenBank/DDBJ whole genome shotgun (WGS) entry which is preliminary data.</text>
</comment>
<dbReference type="SUPFAM" id="SSF51338">
    <property type="entry name" value="Composite domain of metallo-dependent hydrolases"/>
    <property type="match status" value="2"/>
</dbReference>
<protein>
    <submittedName>
        <fullName evidence="2">Amidohydrolase family protein</fullName>
    </submittedName>
</protein>
<dbReference type="GO" id="GO:0016811">
    <property type="term" value="F:hydrolase activity, acting on carbon-nitrogen (but not peptide) bonds, in linear amides"/>
    <property type="evidence" value="ECO:0007669"/>
    <property type="project" value="InterPro"/>
</dbReference>
<dbReference type="OrthoDB" id="9766983at2"/>
<dbReference type="InterPro" id="IPR013108">
    <property type="entry name" value="Amidohydro_3"/>
</dbReference>
<name>A0A5C8PE95_9HYPH</name>
<dbReference type="InterPro" id="IPR032466">
    <property type="entry name" value="Metal_Hydrolase"/>
</dbReference>
<dbReference type="AlphaFoldDB" id="A0A5C8PE95"/>
<dbReference type="InterPro" id="IPR011059">
    <property type="entry name" value="Metal-dep_hydrolase_composite"/>
</dbReference>
<evidence type="ECO:0000313" key="2">
    <source>
        <dbReference type="EMBL" id="TXL71469.1"/>
    </source>
</evidence>
<dbReference type="InterPro" id="IPR050378">
    <property type="entry name" value="Metallo-dep_Hydrolases_sf"/>
</dbReference>
<dbReference type="Gene3D" id="2.30.40.10">
    <property type="entry name" value="Urease, subunit C, domain 1"/>
    <property type="match status" value="2"/>
</dbReference>
<keyword evidence="3" id="KW-1185">Reference proteome</keyword>
<dbReference type="PANTHER" id="PTHR11647:SF1">
    <property type="entry name" value="COLLAPSIN RESPONSE MEDIATOR PROTEIN"/>
    <property type="match status" value="1"/>
</dbReference>
<organism evidence="2 3">
    <name type="scientific">Vineibacter terrae</name>
    <dbReference type="NCBI Taxonomy" id="2586908"/>
    <lineage>
        <taxon>Bacteria</taxon>
        <taxon>Pseudomonadati</taxon>
        <taxon>Pseudomonadota</taxon>
        <taxon>Alphaproteobacteria</taxon>
        <taxon>Hyphomicrobiales</taxon>
        <taxon>Vineibacter</taxon>
    </lineage>
</organism>
<dbReference type="GO" id="GO:0016812">
    <property type="term" value="F:hydrolase activity, acting on carbon-nitrogen (but not peptide) bonds, in cyclic amides"/>
    <property type="evidence" value="ECO:0007669"/>
    <property type="project" value="TreeGrafter"/>
</dbReference>
<feature type="domain" description="Amidohydrolase 3" evidence="1">
    <location>
        <begin position="79"/>
        <end position="549"/>
    </location>
</feature>
<dbReference type="PANTHER" id="PTHR11647">
    <property type="entry name" value="HYDRANTOINASE/DIHYDROPYRIMIDINASE FAMILY MEMBER"/>
    <property type="match status" value="1"/>
</dbReference>
<dbReference type="SUPFAM" id="SSF51556">
    <property type="entry name" value="Metallo-dependent hydrolases"/>
    <property type="match status" value="1"/>
</dbReference>
<dbReference type="Gene3D" id="3.30.1490.130">
    <property type="entry name" value="D-aminoacylase. Domain 3"/>
    <property type="match status" value="1"/>
</dbReference>
<dbReference type="Gene3D" id="3.20.20.140">
    <property type="entry name" value="Metal-dependent hydrolases"/>
    <property type="match status" value="2"/>
</dbReference>